<feature type="transmembrane region" description="Helical" evidence="1">
    <location>
        <begin position="204"/>
        <end position="221"/>
    </location>
</feature>
<keyword evidence="1" id="KW-1133">Transmembrane helix</keyword>
<protein>
    <submittedName>
        <fullName evidence="3">Type 4 prepilin peptidase 1</fullName>
    </submittedName>
</protein>
<evidence type="ECO:0000313" key="4">
    <source>
        <dbReference type="Proteomes" id="UP000281691"/>
    </source>
</evidence>
<dbReference type="AlphaFoldDB" id="A0A3N4VRJ5"/>
<dbReference type="GO" id="GO:0016020">
    <property type="term" value="C:membrane"/>
    <property type="evidence" value="ECO:0007669"/>
    <property type="project" value="InterPro"/>
</dbReference>
<keyword evidence="4" id="KW-1185">Reference proteome</keyword>
<evidence type="ECO:0000313" key="3">
    <source>
        <dbReference type="EMBL" id="RPE85716.1"/>
    </source>
</evidence>
<comment type="caution">
    <text evidence="3">The sequence shown here is derived from an EMBL/GenBank/DDBJ whole genome shotgun (WGS) entry which is preliminary data.</text>
</comment>
<dbReference type="InterPro" id="IPR000045">
    <property type="entry name" value="Prepilin_IV_endopep_pep"/>
</dbReference>
<gene>
    <name evidence="3" type="ORF">EDC46_0094</name>
</gene>
<evidence type="ECO:0000256" key="1">
    <source>
        <dbReference type="SAM" id="Phobius"/>
    </source>
</evidence>
<sequence length="222" mass="25945">MMLFLVSIFCAFWFLYELKNFPLKINTLIYQNMSDLVSLDLTLEQLISHSKLQEKNSRLKNFILFLSLPILSLFLNHYPPTIITIIFILIYLSILDTLYYLTDSKYVTIIFIITLLHLVLFNEYNIYPYIISLLFTLIFFFLLIQITQFLLKKEVFGMGDVIILVAISPLFRLEEILLLLLIASLSGLIFASGYFLVKKEKLTKLPFIPFISFSTLLLLIIN</sequence>
<organism evidence="3 4">
    <name type="scientific">Vespertiliibacter pulmonis</name>
    <dbReference type="NCBI Taxonomy" id="1443036"/>
    <lineage>
        <taxon>Bacteria</taxon>
        <taxon>Pseudomonadati</taxon>
        <taxon>Pseudomonadota</taxon>
        <taxon>Gammaproteobacteria</taxon>
        <taxon>Pasteurellales</taxon>
        <taxon>Pasteurellaceae</taxon>
        <taxon>Vespertiliibacter</taxon>
    </lineage>
</organism>
<dbReference type="OrthoDB" id="5677554at2"/>
<dbReference type="EMBL" id="RKQP01000001">
    <property type="protein sequence ID" value="RPE85716.1"/>
    <property type="molecule type" value="Genomic_DNA"/>
</dbReference>
<dbReference type="RefSeq" id="WP_124210302.1">
    <property type="nucleotide sequence ID" value="NZ_CP016615.1"/>
</dbReference>
<dbReference type="Pfam" id="PF01478">
    <property type="entry name" value="Peptidase_A24"/>
    <property type="match status" value="1"/>
</dbReference>
<feature type="transmembrane region" description="Helical" evidence="1">
    <location>
        <begin position="126"/>
        <end position="143"/>
    </location>
</feature>
<dbReference type="Proteomes" id="UP000281691">
    <property type="component" value="Unassembled WGS sequence"/>
</dbReference>
<accession>A0A3N4VRJ5</accession>
<keyword evidence="1" id="KW-0812">Transmembrane</keyword>
<feature type="domain" description="Prepilin type IV endopeptidase peptidase" evidence="2">
    <location>
        <begin position="84"/>
        <end position="191"/>
    </location>
</feature>
<keyword evidence="1" id="KW-0472">Membrane</keyword>
<reference evidence="3 4" key="1">
    <citation type="submission" date="2018-11" db="EMBL/GenBank/DDBJ databases">
        <title>Genomic Encyclopedia of Type Strains, Phase IV (KMG-IV): sequencing the most valuable type-strain genomes for metagenomic binning, comparative biology and taxonomic classification.</title>
        <authorList>
            <person name="Goeker M."/>
        </authorList>
    </citation>
    <scope>NUCLEOTIDE SEQUENCE [LARGE SCALE GENOMIC DNA]</scope>
    <source>
        <strain evidence="3 4">DSM 27238</strain>
    </source>
</reference>
<dbReference type="GO" id="GO:0004190">
    <property type="term" value="F:aspartic-type endopeptidase activity"/>
    <property type="evidence" value="ECO:0007669"/>
    <property type="project" value="InterPro"/>
</dbReference>
<proteinExistence type="predicted"/>
<name>A0A3N4VRJ5_9PAST</name>
<evidence type="ECO:0000259" key="2">
    <source>
        <dbReference type="Pfam" id="PF01478"/>
    </source>
</evidence>
<feature type="transmembrane region" description="Helical" evidence="1">
    <location>
        <begin position="62"/>
        <end position="92"/>
    </location>
</feature>
<feature type="transmembrane region" description="Helical" evidence="1">
    <location>
        <begin position="104"/>
        <end position="120"/>
    </location>
</feature>
<feature type="transmembrane region" description="Helical" evidence="1">
    <location>
        <begin position="177"/>
        <end position="197"/>
    </location>
</feature>